<comment type="caution">
    <text evidence="4">The sequence shown here is derived from an EMBL/GenBank/DDBJ whole genome shotgun (WGS) entry which is preliminary data.</text>
</comment>
<evidence type="ECO:0000313" key="5">
    <source>
        <dbReference type="Proteomes" id="UP000305282"/>
    </source>
</evidence>
<accession>A0A4S5DGG8</accession>
<dbReference type="SUPFAM" id="SSF46565">
    <property type="entry name" value="Chaperone J-domain"/>
    <property type="match status" value="1"/>
</dbReference>
<evidence type="ECO:0000256" key="1">
    <source>
        <dbReference type="SAM" id="MobiDB-lite"/>
    </source>
</evidence>
<keyword evidence="2" id="KW-0472">Membrane</keyword>
<dbReference type="InterPro" id="IPR001623">
    <property type="entry name" value="DnaJ_domain"/>
</dbReference>
<proteinExistence type="predicted"/>
<dbReference type="InterPro" id="IPR036869">
    <property type="entry name" value="J_dom_sf"/>
</dbReference>
<dbReference type="PANTHER" id="PTHR24074">
    <property type="entry name" value="CO-CHAPERONE PROTEIN DJLA"/>
    <property type="match status" value="1"/>
</dbReference>
<keyword evidence="5" id="KW-1185">Reference proteome</keyword>
<evidence type="ECO:0000256" key="2">
    <source>
        <dbReference type="SAM" id="Phobius"/>
    </source>
</evidence>
<evidence type="ECO:0000259" key="3">
    <source>
        <dbReference type="PROSITE" id="PS50076"/>
    </source>
</evidence>
<dbReference type="PRINTS" id="PR00625">
    <property type="entry name" value="JDOMAIN"/>
</dbReference>
<organism evidence="4 5">
    <name type="scientific">Candidatus Frankia alpina</name>
    <dbReference type="NCBI Taxonomy" id="2699483"/>
    <lineage>
        <taxon>Bacteria</taxon>
        <taxon>Bacillati</taxon>
        <taxon>Actinomycetota</taxon>
        <taxon>Actinomycetes</taxon>
        <taxon>Frankiales</taxon>
        <taxon>Frankiaceae</taxon>
        <taxon>Frankia</taxon>
    </lineage>
</organism>
<dbReference type="RefSeq" id="WP_136449151.1">
    <property type="nucleotide sequence ID" value="NZ_SSXH01000591.1"/>
</dbReference>
<dbReference type="EMBL" id="SSXH01000591">
    <property type="protein sequence ID" value="THJ55646.1"/>
    <property type="molecule type" value="Genomic_DNA"/>
</dbReference>
<evidence type="ECO:0000313" key="4">
    <source>
        <dbReference type="EMBL" id="THJ55646.1"/>
    </source>
</evidence>
<keyword evidence="2" id="KW-1133">Transmembrane helix</keyword>
<dbReference type="InterPro" id="IPR021449">
    <property type="entry name" value="DUF3099"/>
</dbReference>
<feature type="region of interest" description="Disordered" evidence="1">
    <location>
        <begin position="62"/>
        <end position="115"/>
    </location>
</feature>
<dbReference type="InterPro" id="IPR050817">
    <property type="entry name" value="DjlA_DnaK_co-chaperone"/>
</dbReference>
<dbReference type="AlphaFoldDB" id="A0A4S5DGG8"/>
<feature type="domain" description="J" evidence="3">
    <location>
        <begin position="6"/>
        <end position="67"/>
    </location>
</feature>
<dbReference type="SMART" id="SM00271">
    <property type="entry name" value="DnaJ"/>
    <property type="match status" value="1"/>
</dbReference>
<sequence length="185" mass="19689">MGAKPSLYEVLGVPPDATADQIRHAYRAAARRTHPDAGGSAPAFAQVNVAYRVLGDPGLRRRYDLRLADPDRPRTAGPSDPPTESHHPQAGPYPPGGPSSPDERQASPAPQPGADPVVRRRYLILMSIALALFIAGGTVVRLYSLPAALIMMAIAAIIPPVAVVVAGRPRLPPDPNNRDRPGRRD</sequence>
<dbReference type="CDD" id="cd06257">
    <property type="entry name" value="DnaJ"/>
    <property type="match status" value="1"/>
</dbReference>
<dbReference type="Proteomes" id="UP000305282">
    <property type="component" value="Unassembled WGS sequence"/>
</dbReference>
<keyword evidence="2" id="KW-0812">Transmembrane</keyword>
<dbReference type="Pfam" id="PF11298">
    <property type="entry name" value="DUF3099"/>
    <property type="match status" value="1"/>
</dbReference>
<feature type="compositionally biased region" description="Basic and acidic residues" evidence="1">
    <location>
        <begin position="62"/>
        <end position="74"/>
    </location>
</feature>
<feature type="transmembrane region" description="Helical" evidence="2">
    <location>
        <begin position="122"/>
        <end position="143"/>
    </location>
</feature>
<protein>
    <submittedName>
        <fullName evidence="4">J domain-containing protein</fullName>
    </submittedName>
</protein>
<dbReference type="Gene3D" id="1.10.287.110">
    <property type="entry name" value="DnaJ domain"/>
    <property type="match status" value="1"/>
</dbReference>
<gene>
    <name evidence="4" type="ORF">E7Y31_18410</name>
</gene>
<reference evidence="4 5" key="1">
    <citation type="submission" date="2019-04" db="EMBL/GenBank/DDBJ databases">
        <title>Draft genome sequences for three unisolated Alnus-infective Frankia Sp+ strains, AgTrS, AiOr and AvVan, the first sequenced Frankia strains able to sporulate in-planta.</title>
        <authorList>
            <person name="Bethencourt L."/>
            <person name="Vautrin F."/>
            <person name="Taib N."/>
            <person name="Dubost A."/>
            <person name="Castro-Garcia L."/>
            <person name="Imbaud O."/>
            <person name="Abrouk D."/>
            <person name="Fournier P."/>
            <person name="Briolay J."/>
            <person name="Nguyen A."/>
            <person name="Normand P."/>
            <person name="Fernandez M.P."/>
            <person name="Brochier-Armanet C."/>
            <person name="Herrera-Belaroussi A."/>
        </authorList>
    </citation>
    <scope>NUCLEOTIDE SEQUENCE [LARGE SCALE GENOMIC DNA]</scope>
    <source>
        <strain evidence="4 5">AvVan</strain>
    </source>
</reference>
<dbReference type="Pfam" id="PF00226">
    <property type="entry name" value="DnaJ"/>
    <property type="match status" value="1"/>
</dbReference>
<name>A0A4S5DGG8_9ACTN</name>
<dbReference type="OrthoDB" id="5242140at2"/>
<dbReference type="PROSITE" id="PS50076">
    <property type="entry name" value="DNAJ_2"/>
    <property type="match status" value="1"/>
</dbReference>
<feature type="transmembrane region" description="Helical" evidence="2">
    <location>
        <begin position="149"/>
        <end position="167"/>
    </location>
</feature>